<keyword evidence="1" id="KW-1133">Transmembrane helix</keyword>
<reference evidence="2 3" key="1">
    <citation type="submission" date="2017-04" db="EMBL/GenBank/DDBJ databases">
        <authorList>
            <person name="Afonso C.L."/>
            <person name="Miller P.J."/>
            <person name="Scott M.A."/>
            <person name="Spackman E."/>
            <person name="Goraichik I."/>
            <person name="Dimitrov K.M."/>
            <person name="Suarez D.L."/>
            <person name="Swayne D.E."/>
        </authorList>
    </citation>
    <scope>NUCLEOTIDE SEQUENCE [LARGE SCALE GENOMIC DNA]</scope>
    <source>
        <strain evidence="2 3">DSM 21164</strain>
    </source>
</reference>
<feature type="transmembrane region" description="Helical" evidence="1">
    <location>
        <begin position="41"/>
        <end position="60"/>
    </location>
</feature>
<sequence length="184" mass="21170">MNRALTRKILKIETPRLKLGLLEIEKSPAFSIFGSMNKRTLLNFLISLGIIFSSIISYFHDILTNKDGELRDWVPNLGLVDAIKDSEGYPLGFTNYRVLLYILGLNIAMHIGYLGWYFAAKGKPYRFFILVPVFISLYQIIINLLNQRSSVLNDVSTKFIITIVIIIAIVLNFYLRKNNEKNTY</sequence>
<dbReference type="EMBL" id="FWXO01000001">
    <property type="protein sequence ID" value="SMC35257.1"/>
    <property type="molecule type" value="Genomic_DNA"/>
</dbReference>
<dbReference type="AlphaFoldDB" id="A0A1W1YGG0"/>
<evidence type="ECO:0000313" key="2">
    <source>
        <dbReference type="EMBL" id="SMC35257.1"/>
    </source>
</evidence>
<feature type="transmembrane region" description="Helical" evidence="1">
    <location>
        <begin position="157"/>
        <end position="175"/>
    </location>
</feature>
<organism evidence="2 3">
    <name type="scientific">Cellulophaga tyrosinoxydans</name>
    <dbReference type="NCBI Taxonomy" id="504486"/>
    <lineage>
        <taxon>Bacteria</taxon>
        <taxon>Pseudomonadati</taxon>
        <taxon>Bacteroidota</taxon>
        <taxon>Flavobacteriia</taxon>
        <taxon>Flavobacteriales</taxon>
        <taxon>Flavobacteriaceae</taxon>
        <taxon>Cellulophaga</taxon>
    </lineage>
</organism>
<evidence type="ECO:0000313" key="3">
    <source>
        <dbReference type="Proteomes" id="UP000192360"/>
    </source>
</evidence>
<feature type="transmembrane region" description="Helical" evidence="1">
    <location>
        <begin position="127"/>
        <end position="145"/>
    </location>
</feature>
<dbReference type="STRING" id="504486.SAMN05660703_0448"/>
<accession>A0A1W1YGG0</accession>
<dbReference type="Proteomes" id="UP000192360">
    <property type="component" value="Unassembled WGS sequence"/>
</dbReference>
<feature type="transmembrane region" description="Helical" evidence="1">
    <location>
        <begin position="98"/>
        <end position="120"/>
    </location>
</feature>
<gene>
    <name evidence="2" type="ORF">SAMN05660703_0448</name>
</gene>
<keyword evidence="1" id="KW-0472">Membrane</keyword>
<name>A0A1W1YGG0_9FLAO</name>
<proteinExistence type="predicted"/>
<keyword evidence="3" id="KW-1185">Reference proteome</keyword>
<evidence type="ECO:0000256" key="1">
    <source>
        <dbReference type="SAM" id="Phobius"/>
    </source>
</evidence>
<protein>
    <submittedName>
        <fullName evidence="2">Uncharacterized protein</fullName>
    </submittedName>
</protein>
<keyword evidence="1" id="KW-0812">Transmembrane</keyword>